<feature type="non-terminal residue" evidence="4">
    <location>
        <position position="1"/>
    </location>
</feature>
<dbReference type="AlphaFoldDB" id="A0AA35SL31"/>
<name>A0AA35SL31_GEOBA</name>
<dbReference type="InterPro" id="IPR035976">
    <property type="entry name" value="Sushi/SCR/CCP_sf"/>
</dbReference>
<keyword evidence="5" id="KW-1185">Reference proteome</keyword>
<keyword evidence="2" id="KW-0768">Sushi</keyword>
<dbReference type="InterPro" id="IPR000436">
    <property type="entry name" value="Sushi_SCR_CCP_dom"/>
</dbReference>
<organism evidence="4 5">
    <name type="scientific">Geodia barretti</name>
    <name type="common">Barrett's horny sponge</name>
    <dbReference type="NCBI Taxonomy" id="519541"/>
    <lineage>
        <taxon>Eukaryota</taxon>
        <taxon>Metazoa</taxon>
        <taxon>Porifera</taxon>
        <taxon>Demospongiae</taxon>
        <taxon>Heteroscleromorpha</taxon>
        <taxon>Tetractinellida</taxon>
        <taxon>Astrophorina</taxon>
        <taxon>Geodiidae</taxon>
        <taxon>Geodia</taxon>
    </lineage>
</organism>
<feature type="domain" description="Sushi" evidence="3">
    <location>
        <begin position="1"/>
        <end position="53"/>
    </location>
</feature>
<protein>
    <recommendedName>
        <fullName evidence="3">Sushi domain-containing protein</fullName>
    </recommendedName>
</protein>
<accession>A0AA35SL31</accession>
<sequence>GGDDSQVQYSVTTFGASATYSCTTECFELDSDEDTLICLSNESWSGDTPQCHLIECGQPEEIEGCQLSPITSTNCG</sequence>
<reference evidence="4" key="1">
    <citation type="submission" date="2023-03" db="EMBL/GenBank/DDBJ databases">
        <authorList>
            <person name="Steffen K."/>
            <person name="Cardenas P."/>
        </authorList>
    </citation>
    <scope>NUCLEOTIDE SEQUENCE</scope>
</reference>
<evidence type="ECO:0000313" key="5">
    <source>
        <dbReference type="Proteomes" id="UP001174909"/>
    </source>
</evidence>
<evidence type="ECO:0000256" key="2">
    <source>
        <dbReference type="PROSITE-ProRule" id="PRU00302"/>
    </source>
</evidence>
<dbReference type="Proteomes" id="UP001174909">
    <property type="component" value="Unassembled WGS sequence"/>
</dbReference>
<dbReference type="EMBL" id="CASHTH010002535">
    <property type="protein sequence ID" value="CAI8031429.1"/>
    <property type="molecule type" value="Genomic_DNA"/>
</dbReference>
<proteinExistence type="predicted"/>
<dbReference type="Pfam" id="PF00084">
    <property type="entry name" value="Sushi"/>
    <property type="match status" value="1"/>
</dbReference>
<comment type="caution">
    <text evidence="2">Lacks conserved residue(s) required for the propagation of feature annotation.</text>
</comment>
<evidence type="ECO:0000259" key="3">
    <source>
        <dbReference type="PROSITE" id="PS50923"/>
    </source>
</evidence>
<dbReference type="PROSITE" id="PS50923">
    <property type="entry name" value="SUSHI"/>
    <property type="match status" value="1"/>
</dbReference>
<comment type="caution">
    <text evidence="4">The sequence shown here is derived from an EMBL/GenBank/DDBJ whole genome shotgun (WGS) entry which is preliminary data.</text>
</comment>
<dbReference type="SUPFAM" id="SSF57535">
    <property type="entry name" value="Complement control module/SCR domain"/>
    <property type="match status" value="1"/>
</dbReference>
<gene>
    <name evidence="4" type="ORF">GBAR_LOCUS17835</name>
</gene>
<feature type="non-terminal residue" evidence="4">
    <location>
        <position position="76"/>
    </location>
</feature>
<keyword evidence="1" id="KW-1015">Disulfide bond</keyword>
<evidence type="ECO:0000256" key="1">
    <source>
        <dbReference type="ARBA" id="ARBA00023157"/>
    </source>
</evidence>
<evidence type="ECO:0000313" key="4">
    <source>
        <dbReference type="EMBL" id="CAI8031429.1"/>
    </source>
</evidence>
<dbReference type="Gene3D" id="2.10.70.10">
    <property type="entry name" value="Complement Module, domain 1"/>
    <property type="match status" value="1"/>
</dbReference>